<sequence length="86" mass="9828">MYITMLVVISGGFYLFPMFSPESLIPTIVLTVWGLGIARRGYLYGAHLEKIEPELKQMVANGMSEHDAMLKLGCDKYHYKPFWAIK</sequence>
<feature type="transmembrane region" description="Helical" evidence="1">
    <location>
        <begin position="12"/>
        <end position="35"/>
    </location>
</feature>
<protein>
    <submittedName>
        <fullName evidence="2">Uncharacterized protein</fullName>
    </submittedName>
</protein>
<keyword evidence="1" id="KW-0472">Membrane</keyword>
<reference evidence="2 3" key="1">
    <citation type="journal article" date="2018" name="Nat. Biotechnol.">
        <title>A standardized bacterial taxonomy based on genome phylogeny substantially revises the tree of life.</title>
        <authorList>
            <person name="Parks D.H."/>
            <person name="Chuvochina M."/>
            <person name="Waite D.W."/>
            <person name="Rinke C."/>
            <person name="Skarshewski A."/>
            <person name="Chaumeil P.A."/>
            <person name="Hugenholtz P."/>
        </authorList>
    </citation>
    <scope>NUCLEOTIDE SEQUENCE [LARGE SCALE GENOMIC DNA]</scope>
    <source>
        <strain evidence="2">UBA9360</strain>
    </source>
</reference>
<evidence type="ECO:0000256" key="1">
    <source>
        <dbReference type="SAM" id="Phobius"/>
    </source>
</evidence>
<evidence type="ECO:0000313" key="3">
    <source>
        <dbReference type="Proteomes" id="UP000262878"/>
    </source>
</evidence>
<dbReference type="Proteomes" id="UP000262878">
    <property type="component" value="Unassembled WGS sequence"/>
</dbReference>
<comment type="caution">
    <text evidence="2">The sequence shown here is derived from an EMBL/GenBank/DDBJ whole genome shotgun (WGS) entry which is preliminary data.</text>
</comment>
<keyword evidence="1" id="KW-1133">Transmembrane helix</keyword>
<evidence type="ECO:0000313" key="2">
    <source>
        <dbReference type="EMBL" id="HAR55532.1"/>
    </source>
</evidence>
<dbReference type="EMBL" id="DMUP01000042">
    <property type="protein sequence ID" value="HAR55532.1"/>
    <property type="molecule type" value="Genomic_DNA"/>
</dbReference>
<keyword evidence="1" id="KW-0812">Transmembrane</keyword>
<accession>A0A348WLX0</accession>
<gene>
    <name evidence="2" type="ORF">DCR58_01965</name>
</gene>
<proteinExistence type="predicted"/>
<dbReference type="AlphaFoldDB" id="A0A348WLX0"/>
<name>A0A348WLX0_9GAMM</name>
<organism evidence="2 3">
    <name type="scientific">Idiomarina baltica</name>
    <dbReference type="NCBI Taxonomy" id="190892"/>
    <lineage>
        <taxon>Bacteria</taxon>
        <taxon>Pseudomonadati</taxon>
        <taxon>Pseudomonadota</taxon>
        <taxon>Gammaproteobacteria</taxon>
        <taxon>Alteromonadales</taxon>
        <taxon>Idiomarinaceae</taxon>
        <taxon>Idiomarina</taxon>
    </lineage>
</organism>